<accession>A0A8J4D4B1</accession>
<dbReference type="AlphaFoldDB" id="A0A8J4D4B1"/>
<dbReference type="OrthoDB" id="538121at2759"/>
<dbReference type="SUPFAM" id="SSF143100">
    <property type="entry name" value="TTHA1013/TTHA0281-like"/>
    <property type="match status" value="1"/>
</dbReference>
<evidence type="ECO:0000313" key="4">
    <source>
        <dbReference type="Proteomes" id="UP000722791"/>
    </source>
</evidence>
<feature type="compositionally biased region" description="Low complexity" evidence="1">
    <location>
        <begin position="10"/>
        <end position="27"/>
    </location>
</feature>
<comment type="caution">
    <text evidence="3">The sequence shown here is derived from an EMBL/GenBank/DDBJ whole genome shotgun (WGS) entry which is preliminary data.</text>
</comment>
<feature type="region of interest" description="Disordered" evidence="1">
    <location>
        <begin position="1"/>
        <end position="30"/>
    </location>
</feature>
<gene>
    <name evidence="2" type="ORF">Vretifemale_10574</name>
    <name evidence="3" type="ORF">Vretimale_947</name>
</gene>
<proteinExistence type="predicted"/>
<reference evidence="3" key="1">
    <citation type="journal article" date="2021" name="Proc. Natl. Acad. Sci. U.S.A.">
        <title>Three genomes in the algal genus Volvox reveal the fate of a haploid sex-determining region after a transition to homothallism.</title>
        <authorList>
            <person name="Yamamoto K."/>
            <person name="Hamaji T."/>
            <person name="Kawai-Toyooka H."/>
            <person name="Matsuzaki R."/>
            <person name="Takahashi F."/>
            <person name="Nishimura Y."/>
            <person name="Kawachi M."/>
            <person name="Noguchi H."/>
            <person name="Minakuchi Y."/>
            <person name="Umen J.G."/>
            <person name="Toyoda A."/>
            <person name="Nozaki H."/>
        </authorList>
    </citation>
    <scope>NUCLEOTIDE SEQUENCE</scope>
    <source>
        <strain evidence="3">NIES-3785</strain>
        <strain evidence="2">NIES-3786</strain>
    </source>
</reference>
<name>A0A8J4D4B1_9CHLO</name>
<evidence type="ECO:0000313" key="3">
    <source>
        <dbReference type="EMBL" id="GIL94803.1"/>
    </source>
</evidence>
<dbReference type="EMBL" id="BNCP01000021">
    <property type="protein sequence ID" value="GIL81545.1"/>
    <property type="molecule type" value="Genomic_DNA"/>
</dbReference>
<evidence type="ECO:0000256" key="1">
    <source>
        <dbReference type="SAM" id="MobiDB-lite"/>
    </source>
</evidence>
<dbReference type="Proteomes" id="UP000747110">
    <property type="component" value="Unassembled WGS sequence"/>
</dbReference>
<sequence length="149" mass="16538">MTSEVVNAGSASSESSPAEKMSSPSTSHNSASGLKYWGYLQRYSEGFYGIMVPDVKDSAAAGETIAEALEETVIKTSCMLKDLPPEQIPVPSDKESACKKARAYVEEDGGEFIHEEYWEMIEVPVDFSLVKELPAEELERFRKKYIDID</sequence>
<dbReference type="InterPro" id="IPR035069">
    <property type="entry name" value="TTHA1013/TTHA0281-like"/>
</dbReference>
<evidence type="ECO:0000313" key="2">
    <source>
        <dbReference type="EMBL" id="GIL81545.1"/>
    </source>
</evidence>
<protein>
    <submittedName>
        <fullName evidence="3">Uncharacterized protein</fullName>
    </submittedName>
</protein>
<keyword evidence="5" id="KW-1185">Reference proteome</keyword>
<organism evidence="3 4">
    <name type="scientific">Volvox reticuliferus</name>
    <dbReference type="NCBI Taxonomy" id="1737510"/>
    <lineage>
        <taxon>Eukaryota</taxon>
        <taxon>Viridiplantae</taxon>
        <taxon>Chlorophyta</taxon>
        <taxon>core chlorophytes</taxon>
        <taxon>Chlorophyceae</taxon>
        <taxon>CS clade</taxon>
        <taxon>Chlamydomonadales</taxon>
        <taxon>Volvocaceae</taxon>
        <taxon>Volvox</taxon>
    </lineage>
</organism>
<dbReference type="Proteomes" id="UP000722791">
    <property type="component" value="Unassembled WGS sequence"/>
</dbReference>
<dbReference type="EMBL" id="BNCQ01000002">
    <property type="protein sequence ID" value="GIL94803.1"/>
    <property type="molecule type" value="Genomic_DNA"/>
</dbReference>
<dbReference type="Gene3D" id="3.30.160.250">
    <property type="match status" value="1"/>
</dbReference>
<evidence type="ECO:0000313" key="5">
    <source>
        <dbReference type="Proteomes" id="UP000747110"/>
    </source>
</evidence>